<accession>A0ABW3K0N5</accession>
<keyword evidence="1" id="KW-0732">Signal</keyword>
<comment type="caution">
    <text evidence="2">The sequence shown here is derived from an EMBL/GenBank/DDBJ whole genome shotgun (WGS) entry which is preliminary data.</text>
</comment>
<dbReference type="InterPro" id="IPR025535">
    <property type="entry name" value="DUF4421"/>
</dbReference>
<reference evidence="3" key="1">
    <citation type="journal article" date="2019" name="Int. J. Syst. Evol. Microbiol.">
        <title>The Global Catalogue of Microorganisms (GCM) 10K type strain sequencing project: providing services to taxonomists for standard genome sequencing and annotation.</title>
        <authorList>
            <consortium name="The Broad Institute Genomics Platform"/>
            <consortium name="The Broad Institute Genome Sequencing Center for Infectious Disease"/>
            <person name="Wu L."/>
            <person name="Ma J."/>
        </authorList>
    </citation>
    <scope>NUCLEOTIDE SEQUENCE [LARGE SCALE GENOMIC DNA]</scope>
    <source>
        <strain evidence="3">CCUG 58938</strain>
    </source>
</reference>
<feature type="chain" id="PRO_5046911978" evidence="1">
    <location>
        <begin position="24"/>
        <end position="330"/>
    </location>
</feature>
<dbReference type="Pfam" id="PF14391">
    <property type="entry name" value="DUF4421"/>
    <property type="match status" value="1"/>
</dbReference>
<dbReference type="Proteomes" id="UP001597112">
    <property type="component" value="Unassembled WGS sequence"/>
</dbReference>
<keyword evidence="3" id="KW-1185">Reference proteome</keyword>
<proteinExistence type="predicted"/>
<sequence>MRFLILALFLVQALVGAAQSNNAYYTSYDKIITGRFYFSQKYTSFRYRYDNESINVRYRPNTTLNMGVGATYKWATLNLAYGFGFLNRDQEKGKTRYLDLQSHLYGRKLIVDAFGQFYNGFYLDNDKLAPAIDGYYLRPDIKLRFLGASGQYLFNHEKFSYRASFLQSEWQKKSAGSLLVGLEFFLGHTKADSAMVPSTLSGETAESNLDQVNFIELGPNVGYAYTFVFKEHFFVTGQGTVSLDYGTNTIISNGERIRSSSFSPNSSLSFFAGYNSETWAFSFVFVNKNIGLASGNDRRIDFNTGNLRLNIVHRFVPRGKTKEVLKDVIR</sequence>
<evidence type="ECO:0000313" key="2">
    <source>
        <dbReference type="EMBL" id="MFD0999324.1"/>
    </source>
</evidence>
<name>A0ABW3K0N5_9BACT</name>
<protein>
    <submittedName>
        <fullName evidence="2">DUF4421 domain-containing protein</fullName>
    </submittedName>
</protein>
<gene>
    <name evidence="2" type="ORF">ACFQ21_08400</name>
</gene>
<organism evidence="2 3">
    <name type="scientific">Ohtaekwangia kribbensis</name>
    <dbReference type="NCBI Taxonomy" id="688913"/>
    <lineage>
        <taxon>Bacteria</taxon>
        <taxon>Pseudomonadati</taxon>
        <taxon>Bacteroidota</taxon>
        <taxon>Cytophagia</taxon>
        <taxon>Cytophagales</taxon>
        <taxon>Fulvivirgaceae</taxon>
        <taxon>Ohtaekwangia</taxon>
    </lineage>
</organism>
<dbReference type="EMBL" id="JBHTKA010000001">
    <property type="protein sequence ID" value="MFD0999324.1"/>
    <property type="molecule type" value="Genomic_DNA"/>
</dbReference>
<dbReference type="RefSeq" id="WP_377578292.1">
    <property type="nucleotide sequence ID" value="NZ_JBHTKA010000001.1"/>
</dbReference>
<evidence type="ECO:0000313" key="3">
    <source>
        <dbReference type="Proteomes" id="UP001597112"/>
    </source>
</evidence>
<evidence type="ECO:0000256" key="1">
    <source>
        <dbReference type="SAM" id="SignalP"/>
    </source>
</evidence>
<feature type="signal peptide" evidence="1">
    <location>
        <begin position="1"/>
        <end position="23"/>
    </location>
</feature>